<name>A0ABD2MHE0_9CUCU</name>
<dbReference type="EMBL" id="JABFTP020000001">
    <property type="protein sequence ID" value="KAL3265740.1"/>
    <property type="molecule type" value="Genomic_DNA"/>
</dbReference>
<dbReference type="Proteomes" id="UP001516400">
    <property type="component" value="Unassembled WGS sequence"/>
</dbReference>
<dbReference type="AlphaFoldDB" id="A0ABD2MHE0"/>
<feature type="region of interest" description="Disordered" evidence="2">
    <location>
        <begin position="1"/>
        <end position="35"/>
    </location>
</feature>
<keyword evidence="1" id="KW-0175">Coiled coil</keyword>
<feature type="coiled-coil region" evidence="1">
    <location>
        <begin position="151"/>
        <end position="185"/>
    </location>
</feature>
<feature type="non-terminal residue" evidence="3">
    <location>
        <position position="1"/>
    </location>
</feature>
<keyword evidence="4" id="KW-1185">Reference proteome</keyword>
<reference evidence="3 4" key="1">
    <citation type="journal article" date="2021" name="BMC Biol.">
        <title>Horizontally acquired antibacterial genes associated with adaptive radiation of ladybird beetles.</title>
        <authorList>
            <person name="Li H.S."/>
            <person name="Tang X.F."/>
            <person name="Huang Y.H."/>
            <person name="Xu Z.Y."/>
            <person name="Chen M.L."/>
            <person name="Du X.Y."/>
            <person name="Qiu B.Y."/>
            <person name="Chen P.T."/>
            <person name="Zhang W."/>
            <person name="Slipinski A."/>
            <person name="Escalona H.E."/>
            <person name="Waterhouse R.M."/>
            <person name="Zwick A."/>
            <person name="Pang H."/>
        </authorList>
    </citation>
    <scope>NUCLEOTIDE SEQUENCE [LARGE SCALE GENOMIC DNA]</scope>
    <source>
        <strain evidence="3">SYSU2018</strain>
    </source>
</reference>
<feature type="compositionally biased region" description="Polar residues" evidence="2">
    <location>
        <begin position="1"/>
        <end position="12"/>
    </location>
</feature>
<evidence type="ECO:0000313" key="4">
    <source>
        <dbReference type="Proteomes" id="UP001516400"/>
    </source>
</evidence>
<organism evidence="3 4">
    <name type="scientific">Cryptolaemus montrouzieri</name>
    <dbReference type="NCBI Taxonomy" id="559131"/>
    <lineage>
        <taxon>Eukaryota</taxon>
        <taxon>Metazoa</taxon>
        <taxon>Ecdysozoa</taxon>
        <taxon>Arthropoda</taxon>
        <taxon>Hexapoda</taxon>
        <taxon>Insecta</taxon>
        <taxon>Pterygota</taxon>
        <taxon>Neoptera</taxon>
        <taxon>Endopterygota</taxon>
        <taxon>Coleoptera</taxon>
        <taxon>Polyphaga</taxon>
        <taxon>Cucujiformia</taxon>
        <taxon>Coccinelloidea</taxon>
        <taxon>Coccinellidae</taxon>
        <taxon>Scymninae</taxon>
        <taxon>Scymnini</taxon>
        <taxon>Cryptolaemus</taxon>
    </lineage>
</organism>
<accession>A0ABD2MHE0</accession>
<evidence type="ECO:0000256" key="2">
    <source>
        <dbReference type="SAM" id="MobiDB-lite"/>
    </source>
</evidence>
<evidence type="ECO:0000313" key="3">
    <source>
        <dbReference type="EMBL" id="KAL3265740.1"/>
    </source>
</evidence>
<protein>
    <submittedName>
        <fullName evidence="3">Uncharacterized protein</fullName>
    </submittedName>
</protein>
<evidence type="ECO:0000256" key="1">
    <source>
        <dbReference type="SAM" id="Coils"/>
    </source>
</evidence>
<sequence>EHADSSQPSPNGLTPKREVKVYVPSSRKQASDTRGVVTALTGGTAQLLVGSEARGANSLQIGRSTRQQTRKLDNPTGELSSEASIQRRPAHSPKNRVKRMRWTRHLDIMRAYYLVTNVEQDRTNHRARLHEMWSQVTPDLPKEPQQLSGQMRSILRRNAISQAELEQLKREVGNELKNEQDIIEKQQQPDTPPRRRSAIFELRGDEVNTEVRLTFGEMFHNFEGLMPKDRPTKPKIRNLVAAAKIIEELNTIIRQKTADMQEPPRKQRLQKRIYKIRGVISQNLPQCTQVI</sequence>
<proteinExistence type="predicted"/>
<feature type="region of interest" description="Disordered" evidence="2">
    <location>
        <begin position="58"/>
        <end position="96"/>
    </location>
</feature>
<gene>
    <name evidence="3" type="ORF">HHI36_009941</name>
</gene>
<comment type="caution">
    <text evidence="3">The sequence shown here is derived from an EMBL/GenBank/DDBJ whole genome shotgun (WGS) entry which is preliminary data.</text>
</comment>
<feature type="compositionally biased region" description="Polar residues" evidence="2">
    <location>
        <begin position="58"/>
        <end position="67"/>
    </location>
</feature>